<dbReference type="OrthoDB" id="3630048at2"/>
<dbReference type="InterPro" id="IPR051081">
    <property type="entry name" value="HTH_MetalResp_TranReg"/>
</dbReference>
<accession>A0A4Q8BE36</accession>
<dbReference type="NCBIfam" id="NF033788">
    <property type="entry name" value="HTH_metalloreg"/>
    <property type="match status" value="1"/>
</dbReference>
<dbReference type="InterPro" id="IPR011991">
    <property type="entry name" value="ArsR-like_HTH"/>
</dbReference>
<dbReference type="PANTHER" id="PTHR33154:SF33">
    <property type="entry name" value="TRANSCRIPTIONAL REPRESSOR SDPR"/>
    <property type="match status" value="1"/>
</dbReference>
<evidence type="ECO:0000256" key="2">
    <source>
        <dbReference type="ARBA" id="ARBA00023125"/>
    </source>
</evidence>
<keyword evidence="1" id="KW-0805">Transcription regulation</keyword>
<evidence type="ECO:0000256" key="3">
    <source>
        <dbReference type="ARBA" id="ARBA00023163"/>
    </source>
</evidence>
<reference evidence="5 6" key="1">
    <citation type="submission" date="2019-02" db="EMBL/GenBank/DDBJ databases">
        <title>Sequencing the genomes of 1000 actinobacteria strains.</title>
        <authorList>
            <person name="Klenk H.-P."/>
        </authorList>
    </citation>
    <scope>NUCLEOTIDE SEQUENCE [LARGE SCALE GENOMIC DNA]</scope>
    <source>
        <strain evidence="5 6">DSM 45612</strain>
    </source>
</reference>
<evidence type="ECO:0000256" key="1">
    <source>
        <dbReference type="ARBA" id="ARBA00023015"/>
    </source>
</evidence>
<gene>
    <name evidence="5" type="ORF">EV384_4810</name>
</gene>
<dbReference type="InterPro" id="IPR036390">
    <property type="entry name" value="WH_DNA-bd_sf"/>
</dbReference>
<evidence type="ECO:0000313" key="5">
    <source>
        <dbReference type="EMBL" id="RZU76180.1"/>
    </source>
</evidence>
<dbReference type="PROSITE" id="PS50987">
    <property type="entry name" value="HTH_ARSR_2"/>
    <property type="match status" value="1"/>
</dbReference>
<dbReference type="Gene3D" id="1.10.10.10">
    <property type="entry name" value="Winged helix-like DNA-binding domain superfamily/Winged helix DNA-binding domain"/>
    <property type="match status" value="1"/>
</dbReference>
<comment type="caution">
    <text evidence="5">The sequence shown here is derived from an EMBL/GenBank/DDBJ whole genome shotgun (WGS) entry which is preliminary data.</text>
</comment>
<dbReference type="EMBL" id="SHLD01000001">
    <property type="protein sequence ID" value="RZU76180.1"/>
    <property type="molecule type" value="Genomic_DNA"/>
</dbReference>
<dbReference type="PANTHER" id="PTHR33154">
    <property type="entry name" value="TRANSCRIPTIONAL REGULATOR, ARSR FAMILY"/>
    <property type="match status" value="1"/>
</dbReference>
<name>A0A4Q8BE36_9ACTN</name>
<sequence>MTTAVEVDRVFVALADPTRRRVLELLGRSPSTASALARELPVTRQGILKHLGVLRASGLVTGVRAGREVRFQVRPESLVATASWMTSLAATWDERLALLKRQAEQS</sequence>
<evidence type="ECO:0000313" key="6">
    <source>
        <dbReference type="Proteomes" id="UP000294114"/>
    </source>
</evidence>
<evidence type="ECO:0000259" key="4">
    <source>
        <dbReference type="PROSITE" id="PS50987"/>
    </source>
</evidence>
<dbReference type="RefSeq" id="WP_130336670.1">
    <property type="nucleotide sequence ID" value="NZ_SHLD01000001.1"/>
</dbReference>
<feature type="domain" description="HTH arsR-type" evidence="4">
    <location>
        <begin position="1"/>
        <end position="93"/>
    </location>
</feature>
<dbReference type="InterPro" id="IPR001845">
    <property type="entry name" value="HTH_ArsR_DNA-bd_dom"/>
</dbReference>
<proteinExistence type="predicted"/>
<keyword evidence="2" id="KW-0238">DNA-binding</keyword>
<dbReference type="AlphaFoldDB" id="A0A4Q8BE36"/>
<dbReference type="GO" id="GO:0003700">
    <property type="term" value="F:DNA-binding transcription factor activity"/>
    <property type="evidence" value="ECO:0007669"/>
    <property type="project" value="InterPro"/>
</dbReference>
<dbReference type="SUPFAM" id="SSF46785">
    <property type="entry name" value="Winged helix' DNA-binding domain"/>
    <property type="match status" value="1"/>
</dbReference>
<organism evidence="5 6">
    <name type="scientific">Micromonospora kangleipakensis</name>
    <dbReference type="NCBI Taxonomy" id="1077942"/>
    <lineage>
        <taxon>Bacteria</taxon>
        <taxon>Bacillati</taxon>
        <taxon>Actinomycetota</taxon>
        <taxon>Actinomycetes</taxon>
        <taxon>Micromonosporales</taxon>
        <taxon>Micromonosporaceae</taxon>
        <taxon>Micromonospora</taxon>
    </lineage>
</organism>
<dbReference type="SMART" id="SM00418">
    <property type="entry name" value="HTH_ARSR"/>
    <property type="match status" value="1"/>
</dbReference>
<keyword evidence="6" id="KW-1185">Reference proteome</keyword>
<protein>
    <submittedName>
        <fullName evidence="5">ArsR family transcriptional regulator</fullName>
    </submittedName>
</protein>
<dbReference type="CDD" id="cd00090">
    <property type="entry name" value="HTH_ARSR"/>
    <property type="match status" value="1"/>
</dbReference>
<keyword evidence="3" id="KW-0804">Transcription</keyword>
<dbReference type="GO" id="GO:0003677">
    <property type="term" value="F:DNA binding"/>
    <property type="evidence" value="ECO:0007669"/>
    <property type="project" value="UniProtKB-KW"/>
</dbReference>
<dbReference type="Proteomes" id="UP000294114">
    <property type="component" value="Unassembled WGS sequence"/>
</dbReference>
<dbReference type="InterPro" id="IPR036388">
    <property type="entry name" value="WH-like_DNA-bd_sf"/>
</dbReference>
<dbReference type="Pfam" id="PF12840">
    <property type="entry name" value="HTH_20"/>
    <property type="match status" value="1"/>
</dbReference>
<dbReference type="PRINTS" id="PR00778">
    <property type="entry name" value="HTHARSR"/>
</dbReference>